<dbReference type="EMBL" id="ANJA01000920">
    <property type="protein sequence ID" value="ETO81025.1"/>
    <property type="molecule type" value="Genomic_DNA"/>
</dbReference>
<protein>
    <submittedName>
        <fullName evidence="1">Uncharacterized protein</fullName>
    </submittedName>
</protein>
<sequence>MACAEIQFTLPSDEEVFRMRETEKQRKEEEKSKNSRLKIYDKTTASSKIGNIRRFRSDDAVRQHSELQLMHLNIVLGMVLFFVGR</sequence>
<name>A0A081AQ64_PHYNI</name>
<evidence type="ECO:0000313" key="1">
    <source>
        <dbReference type="EMBL" id="ETO81025.1"/>
    </source>
</evidence>
<gene>
    <name evidence="1" type="ORF">F444_04601</name>
</gene>
<dbReference type="Proteomes" id="UP000028582">
    <property type="component" value="Unassembled WGS sequence"/>
</dbReference>
<organism evidence="1 2">
    <name type="scientific">Phytophthora nicotianae P1976</name>
    <dbReference type="NCBI Taxonomy" id="1317066"/>
    <lineage>
        <taxon>Eukaryota</taxon>
        <taxon>Sar</taxon>
        <taxon>Stramenopiles</taxon>
        <taxon>Oomycota</taxon>
        <taxon>Peronosporomycetes</taxon>
        <taxon>Peronosporales</taxon>
        <taxon>Peronosporaceae</taxon>
        <taxon>Phytophthora</taxon>
    </lineage>
</organism>
<proteinExistence type="predicted"/>
<evidence type="ECO:0000313" key="2">
    <source>
        <dbReference type="Proteomes" id="UP000028582"/>
    </source>
</evidence>
<dbReference type="AlphaFoldDB" id="A0A081AQ64"/>
<reference evidence="1 2" key="1">
    <citation type="submission" date="2013-11" db="EMBL/GenBank/DDBJ databases">
        <title>The Genome Sequence of Phytophthora parasitica P1976.</title>
        <authorList>
            <consortium name="The Broad Institute Genomics Platform"/>
            <person name="Russ C."/>
            <person name="Tyler B."/>
            <person name="Panabieres F."/>
            <person name="Shan W."/>
            <person name="Tripathy S."/>
            <person name="Grunwald N."/>
            <person name="Machado M."/>
            <person name="Johnson C.S."/>
            <person name="Walker B."/>
            <person name="Young S."/>
            <person name="Zeng Q."/>
            <person name="Gargeya S."/>
            <person name="Fitzgerald M."/>
            <person name="Haas B."/>
            <person name="Abouelleil A."/>
            <person name="Allen A.W."/>
            <person name="Alvarado L."/>
            <person name="Arachchi H.M."/>
            <person name="Berlin A.M."/>
            <person name="Chapman S.B."/>
            <person name="Gainer-Dewar J."/>
            <person name="Goldberg J."/>
            <person name="Griggs A."/>
            <person name="Gujja S."/>
            <person name="Hansen M."/>
            <person name="Howarth C."/>
            <person name="Imamovic A."/>
            <person name="Ireland A."/>
            <person name="Larimer J."/>
            <person name="McCowan C."/>
            <person name="Murphy C."/>
            <person name="Pearson M."/>
            <person name="Poon T.W."/>
            <person name="Priest M."/>
            <person name="Roberts A."/>
            <person name="Saif S."/>
            <person name="Shea T."/>
            <person name="Sisk P."/>
            <person name="Sykes S."/>
            <person name="Wortman J."/>
            <person name="Nusbaum C."/>
            <person name="Birren B."/>
        </authorList>
    </citation>
    <scope>NUCLEOTIDE SEQUENCE [LARGE SCALE GENOMIC DNA]</scope>
    <source>
        <strain evidence="1 2">P1976</strain>
    </source>
</reference>
<accession>A0A081AQ64</accession>
<comment type="caution">
    <text evidence="1">The sequence shown here is derived from an EMBL/GenBank/DDBJ whole genome shotgun (WGS) entry which is preliminary data.</text>
</comment>